<evidence type="ECO:0000256" key="1">
    <source>
        <dbReference type="ARBA" id="ARBA00022553"/>
    </source>
</evidence>
<dbReference type="CDD" id="cd17625">
    <property type="entry name" value="REC_OmpR_DrrD-like"/>
    <property type="match status" value="1"/>
</dbReference>
<dbReference type="SMART" id="SM00862">
    <property type="entry name" value="Trans_reg_C"/>
    <property type="match status" value="1"/>
</dbReference>
<evidence type="ECO:0000313" key="11">
    <source>
        <dbReference type="Proteomes" id="UP000000445"/>
    </source>
</evidence>
<dbReference type="HOGENOM" id="CLU_000445_30_1_0"/>
<keyword evidence="11" id="KW-1185">Reference proteome</keyword>
<dbReference type="SMART" id="SM00448">
    <property type="entry name" value="REC"/>
    <property type="match status" value="1"/>
</dbReference>
<dbReference type="PROSITE" id="PS50110">
    <property type="entry name" value="RESPONSE_REGULATORY"/>
    <property type="match status" value="1"/>
</dbReference>
<dbReference type="Gene3D" id="1.10.10.10">
    <property type="entry name" value="Winged helix-like DNA-binding domain superfamily/Winged helix DNA-binding domain"/>
    <property type="match status" value="1"/>
</dbReference>
<dbReference type="EMBL" id="CP000916">
    <property type="protein sequence ID" value="ACM22446.1"/>
    <property type="molecule type" value="Genomic_DNA"/>
</dbReference>
<accession>B9KBQ0</accession>
<dbReference type="InterPro" id="IPR039420">
    <property type="entry name" value="WalR-like"/>
</dbReference>
<dbReference type="SUPFAM" id="SSF52172">
    <property type="entry name" value="CheY-like"/>
    <property type="match status" value="1"/>
</dbReference>
<evidence type="ECO:0000256" key="7">
    <source>
        <dbReference type="PROSITE-ProRule" id="PRU01091"/>
    </source>
</evidence>
<evidence type="ECO:0000313" key="10">
    <source>
        <dbReference type="EMBL" id="ACM22446.1"/>
    </source>
</evidence>
<evidence type="ECO:0000256" key="6">
    <source>
        <dbReference type="PROSITE-ProRule" id="PRU00169"/>
    </source>
</evidence>
<dbReference type="PANTHER" id="PTHR48111">
    <property type="entry name" value="REGULATOR OF RPOS"/>
    <property type="match status" value="1"/>
</dbReference>
<dbReference type="Proteomes" id="UP000000445">
    <property type="component" value="Chromosome"/>
</dbReference>
<name>B9KBQ0_THENN</name>
<dbReference type="GO" id="GO:0032993">
    <property type="term" value="C:protein-DNA complex"/>
    <property type="evidence" value="ECO:0007669"/>
    <property type="project" value="TreeGrafter"/>
</dbReference>
<dbReference type="CDD" id="cd00383">
    <property type="entry name" value="trans_reg_C"/>
    <property type="match status" value="1"/>
</dbReference>
<proteinExistence type="predicted"/>
<keyword evidence="3" id="KW-0805">Transcription regulation</keyword>
<dbReference type="InterPro" id="IPR036388">
    <property type="entry name" value="WH-like_DNA-bd_sf"/>
</dbReference>
<dbReference type="eggNOG" id="COG0745">
    <property type="taxonomic scope" value="Bacteria"/>
</dbReference>
<dbReference type="Gene3D" id="6.10.250.690">
    <property type="match status" value="1"/>
</dbReference>
<evidence type="ECO:0000259" key="8">
    <source>
        <dbReference type="PROSITE" id="PS50110"/>
    </source>
</evidence>
<dbReference type="GO" id="GO:0000156">
    <property type="term" value="F:phosphorelay response regulator activity"/>
    <property type="evidence" value="ECO:0007669"/>
    <property type="project" value="TreeGrafter"/>
</dbReference>
<evidence type="ECO:0000259" key="9">
    <source>
        <dbReference type="PROSITE" id="PS51755"/>
    </source>
</evidence>
<dbReference type="STRING" id="309803.CTN_0270"/>
<feature type="domain" description="Response regulatory" evidence="8">
    <location>
        <begin position="12"/>
        <end position="126"/>
    </location>
</feature>
<sequence length="233" mass="27072">MIKSSYRGDRMRVLLVEDEKDLADLIAEALKKEMFTVDVCYDGEEGMYMALNEDFDVVILDVLLPVHDGWEILKAMREKGINTPVLMLTALSDVEYRVKGLNMGADDYLPKPFDLRELIARVKALIRRKAENKNVKLVCGDLILDTATRKVFRGGKEIDLTKKEYQILEYLMMNKNRVVTKEELQEHLWSFDDTVFSDTLRSHIKNLRKKIDRGFKKKIIHTVRGIGYVVRDE</sequence>
<dbReference type="Pfam" id="PF00072">
    <property type="entry name" value="Response_reg"/>
    <property type="match status" value="1"/>
</dbReference>
<keyword evidence="5" id="KW-0804">Transcription</keyword>
<dbReference type="FunFam" id="1.10.10.10:FF:000005">
    <property type="entry name" value="Two-component system response regulator"/>
    <property type="match status" value="1"/>
</dbReference>
<keyword evidence="2" id="KW-0902">Two-component regulatory system</keyword>
<dbReference type="GO" id="GO:0005829">
    <property type="term" value="C:cytosol"/>
    <property type="evidence" value="ECO:0007669"/>
    <property type="project" value="TreeGrafter"/>
</dbReference>
<feature type="modified residue" description="4-aspartylphosphate" evidence="6">
    <location>
        <position position="61"/>
    </location>
</feature>
<evidence type="ECO:0000256" key="5">
    <source>
        <dbReference type="ARBA" id="ARBA00023163"/>
    </source>
</evidence>
<dbReference type="KEGG" id="tna:CTN_0270"/>
<dbReference type="PROSITE" id="PS51755">
    <property type="entry name" value="OMPR_PHOB"/>
    <property type="match status" value="1"/>
</dbReference>
<dbReference type="InterPro" id="IPR001789">
    <property type="entry name" value="Sig_transdc_resp-reg_receiver"/>
</dbReference>
<dbReference type="InterPro" id="IPR011006">
    <property type="entry name" value="CheY-like_superfamily"/>
</dbReference>
<protein>
    <submittedName>
        <fullName evidence="10">Response regulator</fullName>
    </submittedName>
</protein>
<gene>
    <name evidence="10" type="ordered locus">CTN_0270</name>
</gene>
<keyword evidence="1 6" id="KW-0597">Phosphoprotein</keyword>
<dbReference type="Pfam" id="PF00486">
    <property type="entry name" value="Trans_reg_C"/>
    <property type="match status" value="1"/>
</dbReference>
<evidence type="ECO:0000256" key="3">
    <source>
        <dbReference type="ARBA" id="ARBA00023015"/>
    </source>
</evidence>
<feature type="DNA-binding region" description="OmpR/PhoB-type" evidence="7">
    <location>
        <begin position="134"/>
        <end position="232"/>
    </location>
</feature>
<dbReference type="GO" id="GO:0006355">
    <property type="term" value="P:regulation of DNA-templated transcription"/>
    <property type="evidence" value="ECO:0007669"/>
    <property type="project" value="InterPro"/>
</dbReference>
<reference evidence="10 11" key="1">
    <citation type="journal article" date="2009" name="Biosci. Biotechnol. Biochem.">
        <title>WeGAS: a web-based microbial genome annotation system.</title>
        <authorList>
            <person name="Lee D."/>
            <person name="Seo H."/>
            <person name="Park C."/>
            <person name="Park K."/>
        </authorList>
    </citation>
    <scope>NUCLEOTIDE SEQUENCE [LARGE SCALE GENOMIC DNA]</scope>
    <source>
        <strain evidence="11">ATCC 49049 / DSM 4359 / NBRC 107923 / NS-E</strain>
    </source>
</reference>
<evidence type="ECO:0000256" key="4">
    <source>
        <dbReference type="ARBA" id="ARBA00023125"/>
    </source>
</evidence>
<dbReference type="PANTHER" id="PTHR48111:SF22">
    <property type="entry name" value="REGULATOR OF RPOS"/>
    <property type="match status" value="1"/>
</dbReference>
<dbReference type="InterPro" id="IPR001867">
    <property type="entry name" value="OmpR/PhoB-type_DNA-bd"/>
</dbReference>
<organism evidence="10 11">
    <name type="scientific">Thermotoga neapolitana (strain ATCC 49049 / DSM 4359 / NBRC 107923 / NS-E)</name>
    <dbReference type="NCBI Taxonomy" id="309803"/>
    <lineage>
        <taxon>Bacteria</taxon>
        <taxon>Thermotogati</taxon>
        <taxon>Thermotogota</taxon>
        <taxon>Thermotogae</taxon>
        <taxon>Thermotogales</taxon>
        <taxon>Thermotogaceae</taxon>
        <taxon>Thermotoga</taxon>
    </lineage>
</organism>
<dbReference type="FunFam" id="3.40.50.2300:FF:000002">
    <property type="entry name" value="DNA-binding response regulator PhoP"/>
    <property type="match status" value="1"/>
</dbReference>
<dbReference type="Gene3D" id="3.40.50.2300">
    <property type="match status" value="1"/>
</dbReference>
<dbReference type="GO" id="GO:0000976">
    <property type="term" value="F:transcription cis-regulatory region binding"/>
    <property type="evidence" value="ECO:0007669"/>
    <property type="project" value="TreeGrafter"/>
</dbReference>
<dbReference type="AlphaFoldDB" id="B9KBQ0"/>
<feature type="domain" description="OmpR/PhoB-type" evidence="9">
    <location>
        <begin position="134"/>
        <end position="232"/>
    </location>
</feature>
<evidence type="ECO:0000256" key="2">
    <source>
        <dbReference type="ARBA" id="ARBA00023012"/>
    </source>
</evidence>
<keyword evidence="4 7" id="KW-0238">DNA-binding</keyword>